<evidence type="ECO:0000313" key="3">
    <source>
        <dbReference type="EMBL" id="KAG2441136.1"/>
    </source>
</evidence>
<feature type="region of interest" description="Disordered" evidence="1">
    <location>
        <begin position="282"/>
        <end position="407"/>
    </location>
</feature>
<dbReference type="OrthoDB" id="508875at2759"/>
<comment type="caution">
    <text evidence="3">The sequence shown here is derived from an EMBL/GenBank/DDBJ whole genome shotgun (WGS) entry which is preliminary data.</text>
</comment>
<reference evidence="3" key="1">
    <citation type="journal article" date="2020" name="bioRxiv">
        <title>Comparative genomics of Chlamydomonas.</title>
        <authorList>
            <person name="Craig R.J."/>
            <person name="Hasan A.R."/>
            <person name="Ness R.W."/>
            <person name="Keightley P.D."/>
        </authorList>
    </citation>
    <scope>NUCLEOTIDE SEQUENCE</scope>
    <source>
        <strain evidence="3">SAG 7.73</strain>
    </source>
</reference>
<feature type="compositionally biased region" description="Basic and acidic residues" evidence="1">
    <location>
        <begin position="375"/>
        <end position="391"/>
    </location>
</feature>
<dbReference type="PANTHER" id="PTHR28556:SF4">
    <property type="entry name" value="TRANSMEMBRANE PROTEIN 106A"/>
    <property type="match status" value="1"/>
</dbReference>
<proteinExistence type="predicted"/>
<keyword evidence="2" id="KW-1133">Transmembrane helix</keyword>
<protein>
    <submittedName>
        <fullName evidence="3">Uncharacterized protein</fullName>
    </submittedName>
</protein>
<feature type="compositionally biased region" description="Polar residues" evidence="1">
    <location>
        <begin position="1"/>
        <end position="11"/>
    </location>
</feature>
<dbReference type="InterPro" id="IPR009790">
    <property type="entry name" value="TMEM106"/>
</dbReference>
<evidence type="ECO:0000256" key="2">
    <source>
        <dbReference type="SAM" id="Phobius"/>
    </source>
</evidence>
<organism evidence="3 4">
    <name type="scientific">Chlamydomonas incerta</name>
    <dbReference type="NCBI Taxonomy" id="51695"/>
    <lineage>
        <taxon>Eukaryota</taxon>
        <taxon>Viridiplantae</taxon>
        <taxon>Chlorophyta</taxon>
        <taxon>core chlorophytes</taxon>
        <taxon>Chlorophyceae</taxon>
        <taxon>CS clade</taxon>
        <taxon>Chlamydomonadales</taxon>
        <taxon>Chlamydomonadaceae</taxon>
        <taxon>Chlamydomonas</taxon>
    </lineage>
</organism>
<dbReference type="AlphaFoldDB" id="A0A835TBS1"/>
<feature type="compositionally biased region" description="Low complexity" evidence="1">
    <location>
        <begin position="326"/>
        <end position="336"/>
    </location>
</feature>
<accession>A0A835TBS1</accession>
<feature type="compositionally biased region" description="Pro residues" evidence="1">
    <location>
        <begin position="290"/>
        <end position="316"/>
    </location>
</feature>
<evidence type="ECO:0000256" key="1">
    <source>
        <dbReference type="SAM" id="MobiDB-lite"/>
    </source>
</evidence>
<dbReference type="EMBL" id="JAEHOC010000006">
    <property type="protein sequence ID" value="KAG2441136.1"/>
    <property type="molecule type" value="Genomic_DNA"/>
</dbReference>
<gene>
    <name evidence="3" type="ORF">HXX76_003988</name>
</gene>
<sequence>MAQTRPGQGSRSAAVPSAPAGPTDLRGLISPSSYTYERLSDVGSPEESPNRRFHGTGNVPFGDAAGSDSDDAEYFYPNRGRQAPATWFDRIKNLGQRAPPPVQSNYLTLIPLNDERLRPRHTALLVSCLLLLAVALATGVFVVVPRGVTVGSIQVRSSRMSFNTSKSTYQIILTATIPIFNPNYLPVQVSGSLLVSFYDQQAGLTSMEPQQIRARALPEVIEVDMDASSVPQKYLFTIYTQCFTFPERIIFFLTGKLQSRFLGYNFSIPDIDSYFIVPCTNSPDHDAPDPPKPARPLKPPHVPLPPPRPPRPPYPPLWETAEGEQAEATGAQAGEGEVWREWQQRARLRQQRWQGARDSGTQQEEEEEEEEEEEPGGHDGAHAEEELDGGRAGRGQFEDGQSASEQA</sequence>
<feature type="transmembrane region" description="Helical" evidence="2">
    <location>
        <begin position="123"/>
        <end position="144"/>
    </location>
</feature>
<dbReference type="Proteomes" id="UP000650467">
    <property type="component" value="Unassembled WGS sequence"/>
</dbReference>
<feature type="compositionally biased region" description="Acidic residues" evidence="1">
    <location>
        <begin position="363"/>
        <end position="374"/>
    </location>
</feature>
<keyword evidence="2" id="KW-0472">Membrane</keyword>
<keyword evidence="2" id="KW-0812">Transmembrane</keyword>
<name>A0A835TBS1_CHLIN</name>
<evidence type="ECO:0000313" key="4">
    <source>
        <dbReference type="Proteomes" id="UP000650467"/>
    </source>
</evidence>
<feature type="region of interest" description="Disordered" evidence="1">
    <location>
        <begin position="1"/>
        <end position="64"/>
    </location>
</feature>
<dbReference type="PANTHER" id="PTHR28556">
    <property type="entry name" value="TRANSMEMBRANE PROTEIN 106B"/>
    <property type="match status" value="1"/>
</dbReference>
<keyword evidence="4" id="KW-1185">Reference proteome</keyword>